<name>A0A2P7QNM1_9SPHN</name>
<gene>
    <name evidence="3" type="ORF">C7I55_13110</name>
</gene>
<dbReference type="InterPro" id="IPR043736">
    <property type="entry name" value="DUF5681"/>
</dbReference>
<sequence length="341" mass="34679">MTDLSSTPTRAASGRFLPGRSGNPAGRPPGSRNRSSLLIEQIDEADSAAIVKAVVDRALSGHWPAQRACLTRLFAPAKEAPIALDLPAVASAADVAAAGTALIAALAAGDVTPGEAQKVMAVLAGHLKALDAARREGARETAPVEAGAPLTTTEPAVSPAERPCILPVVAVAAEDSAARHDRPSTRGAARPSPSGEHAAADACNSPVLSSVEGAVAETPTASPEYPGRVERGLSGGTETFFETKRSADRRGARSRASWLYERPFGTVPARLRADQGAPASEGRSGAASRRSATPLHAFVGADACISPVLADASGSGALPHRSQRHGDRGHAKPAYADAACA</sequence>
<proteinExistence type="predicted"/>
<feature type="compositionally biased region" description="Basic and acidic residues" evidence="1">
    <location>
        <begin position="241"/>
        <end position="251"/>
    </location>
</feature>
<organism evidence="3 4">
    <name type="scientific">Allosphingosinicella deserti</name>
    <dbReference type="NCBI Taxonomy" id="2116704"/>
    <lineage>
        <taxon>Bacteria</taxon>
        <taxon>Pseudomonadati</taxon>
        <taxon>Pseudomonadota</taxon>
        <taxon>Alphaproteobacteria</taxon>
        <taxon>Sphingomonadales</taxon>
        <taxon>Sphingomonadaceae</taxon>
        <taxon>Allosphingosinicella</taxon>
    </lineage>
</organism>
<dbReference type="AlphaFoldDB" id="A0A2P7QNM1"/>
<evidence type="ECO:0000313" key="3">
    <source>
        <dbReference type="EMBL" id="PSJ39540.1"/>
    </source>
</evidence>
<protein>
    <recommendedName>
        <fullName evidence="2">DUF5681 domain-containing protein</fullName>
    </recommendedName>
</protein>
<accession>A0A2P7QNM1</accession>
<dbReference type="Pfam" id="PF18932">
    <property type="entry name" value="DUF5681"/>
    <property type="match status" value="1"/>
</dbReference>
<feature type="region of interest" description="Disordered" evidence="1">
    <location>
        <begin position="134"/>
        <end position="158"/>
    </location>
</feature>
<feature type="compositionally biased region" description="Low complexity" evidence="1">
    <location>
        <begin position="276"/>
        <end position="289"/>
    </location>
</feature>
<feature type="region of interest" description="Disordered" evidence="1">
    <location>
        <begin position="175"/>
        <end position="203"/>
    </location>
</feature>
<dbReference type="Proteomes" id="UP000241167">
    <property type="component" value="Unassembled WGS sequence"/>
</dbReference>
<comment type="caution">
    <text evidence="3">The sequence shown here is derived from an EMBL/GenBank/DDBJ whole genome shotgun (WGS) entry which is preliminary data.</text>
</comment>
<feature type="compositionally biased region" description="Polar residues" evidence="1">
    <location>
        <begin position="1"/>
        <end position="10"/>
    </location>
</feature>
<evidence type="ECO:0000256" key="1">
    <source>
        <dbReference type="SAM" id="MobiDB-lite"/>
    </source>
</evidence>
<evidence type="ECO:0000313" key="4">
    <source>
        <dbReference type="Proteomes" id="UP000241167"/>
    </source>
</evidence>
<feature type="region of interest" description="Disordered" evidence="1">
    <location>
        <begin position="314"/>
        <end position="341"/>
    </location>
</feature>
<evidence type="ECO:0000259" key="2">
    <source>
        <dbReference type="Pfam" id="PF18932"/>
    </source>
</evidence>
<feature type="region of interest" description="Disordered" evidence="1">
    <location>
        <begin position="269"/>
        <end position="289"/>
    </location>
</feature>
<feature type="region of interest" description="Disordered" evidence="1">
    <location>
        <begin position="1"/>
        <end position="34"/>
    </location>
</feature>
<reference evidence="3 4" key="1">
    <citation type="submission" date="2018-03" db="EMBL/GenBank/DDBJ databases">
        <title>The draft genome of Sphingosinicella sp. GL-C-18.</title>
        <authorList>
            <person name="Liu L."/>
            <person name="Li L."/>
            <person name="Liang L."/>
            <person name="Zhang X."/>
            <person name="Wang T."/>
        </authorList>
    </citation>
    <scope>NUCLEOTIDE SEQUENCE [LARGE SCALE GENOMIC DNA]</scope>
    <source>
        <strain evidence="3 4">GL-C-18</strain>
    </source>
</reference>
<dbReference type="RefSeq" id="WP_106513440.1">
    <property type="nucleotide sequence ID" value="NZ_PXYI01000004.1"/>
</dbReference>
<keyword evidence="4" id="KW-1185">Reference proteome</keyword>
<dbReference type="OrthoDB" id="2086138at2"/>
<feature type="domain" description="DUF5681" evidence="2">
    <location>
        <begin position="13"/>
        <end position="74"/>
    </location>
</feature>
<feature type="region of interest" description="Disordered" evidence="1">
    <location>
        <begin position="216"/>
        <end position="254"/>
    </location>
</feature>
<dbReference type="EMBL" id="PXYI01000004">
    <property type="protein sequence ID" value="PSJ39540.1"/>
    <property type="molecule type" value="Genomic_DNA"/>
</dbReference>